<dbReference type="EMBL" id="FNCN01000001">
    <property type="protein sequence ID" value="SDG01147.1"/>
    <property type="molecule type" value="Genomic_DNA"/>
</dbReference>
<dbReference type="AlphaFoldDB" id="A0A1G7QRK4"/>
<evidence type="ECO:0000313" key="2">
    <source>
        <dbReference type="Proteomes" id="UP000198923"/>
    </source>
</evidence>
<accession>A0A1G7QRK4</accession>
<dbReference type="SUPFAM" id="SSF51735">
    <property type="entry name" value="NAD(P)-binding Rossmann-fold domains"/>
    <property type="match status" value="1"/>
</dbReference>
<dbReference type="InterPro" id="IPR036291">
    <property type="entry name" value="NAD(P)-bd_dom_sf"/>
</dbReference>
<organism evidence="1 2">
    <name type="scientific">Sinosporangium album</name>
    <dbReference type="NCBI Taxonomy" id="504805"/>
    <lineage>
        <taxon>Bacteria</taxon>
        <taxon>Bacillati</taxon>
        <taxon>Actinomycetota</taxon>
        <taxon>Actinomycetes</taxon>
        <taxon>Streptosporangiales</taxon>
        <taxon>Streptosporangiaceae</taxon>
        <taxon>Sinosporangium</taxon>
    </lineage>
</organism>
<dbReference type="STRING" id="504805.SAMN05421505_10195"/>
<gene>
    <name evidence="1" type="ORF">SAMN05421505_10195</name>
</gene>
<proteinExistence type="predicted"/>
<dbReference type="InterPro" id="IPR002347">
    <property type="entry name" value="SDR_fam"/>
</dbReference>
<sequence length="150" mass="16632">MVVSDPWPASDRYVAQRARESGSSFAEAERAVVAEVRPTSLVRRLIRPEEVADLIVYLASDRSSATTGERCGSTAALPRQCHRDRTARRYRRWDRRQGWRLVVIHAATESAPRNPKAMPNKTTSPIMAALVSSSPKEPVCRPSPFMTAAG</sequence>
<dbReference type="RefSeq" id="WP_338056568.1">
    <property type="nucleotide sequence ID" value="NZ_FNCN01000001.1"/>
</dbReference>
<keyword evidence="2" id="KW-1185">Reference proteome</keyword>
<evidence type="ECO:0000313" key="1">
    <source>
        <dbReference type="EMBL" id="SDG01147.1"/>
    </source>
</evidence>
<dbReference type="Proteomes" id="UP000198923">
    <property type="component" value="Unassembled WGS sequence"/>
</dbReference>
<dbReference type="Gene3D" id="3.40.50.720">
    <property type="entry name" value="NAD(P)-binding Rossmann-like Domain"/>
    <property type="match status" value="1"/>
</dbReference>
<protein>
    <submittedName>
        <fullName evidence="1">Enoyl-(Acyl carrier protein) reductase</fullName>
    </submittedName>
</protein>
<dbReference type="Pfam" id="PF13561">
    <property type="entry name" value="adh_short_C2"/>
    <property type="match status" value="1"/>
</dbReference>
<name>A0A1G7QRK4_9ACTN</name>
<reference evidence="1 2" key="1">
    <citation type="submission" date="2016-10" db="EMBL/GenBank/DDBJ databases">
        <authorList>
            <person name="de Groot N.N."/>
        </authorList>
    </citation>
    <scope>NUCLEOTIDE SEQUENCE [LARGE SCALE GENOMIC DNA]</scope>
    <source>
        <strain evidence="1 2">CPCC 201354</strain>
    </source>
</reference>